<evidence type="ECO:0000313" key="2">
    <source>
        <dbReference type="Proteomes" id="UP000037784"/>
    </source>
</evidence>
<dbReference type="EMBL" id="BBZA01000242">
    <property type="protein sequence ID" value="GAP64294.1"/>
    <property type="molecule type" value="Genomic_DNA"/>
</dbReference>
<name>A0A0M9UDR3_9CHLR</name>
<organism evidence="1 2">
    <name type="scientific">Ardenticatena maritima</name>
    <dbReference type="NCBI Taxonomy" id="872965"/>
    <lineage>
        <taxon>Bacteria</taxon>
        <taxon>Bacillati</taxon>
        <taxon>Chloroflexota</taxon>
        <taxon>Ardenticatenia</taxon>
        <taxon>Ardenticatenales</taxon>
        <taxon>Ardenticatenaceae</taxon>
        <taxon>Ardenticatena</taxon>
    </lineage>
</organism>
<protein>
    <submittedName>
        <fullName evidence="1">Uncharacterized protein</fullName>
    </submittedName>
</protein>
<sequence>MVIGAFPLVEHVSSGAYYGVIGRKSNSPMQGKQKTRHTVRAALVGVRAY</sequence>
<dbReference type="Proteomes" id="UP000037784">
    <property type="component" value="Unassembled WGS sequence"/>
</dbReference>
<proteinExistence type="predicted"/>
<comment type="caution">
    <text evidence="1">The sequence shown here is derived from an EMBL/GenBank/DDBJ whole genome shotgun (WGS) entry which is preliminary data.</text>
</comment>
<dbReference type="InParanoid" id="A0A0M9UDR3"/>
<reference evidence="1 2" key="1">
    <citation type="journal article" date="2015" name="Genome Announc.">
        <title>Draft Genome Sequence of a Heterotrophic Facultative Anaerobic Thermophilic Bacterium, Ardenticatena maritima Strain 110ST.</title>
        <authorList>
            <person name="Kawaichi S."/>
            <person name="Yoshida T."/>
            <person name="Sako Y."/>
            <person name="Nakamura R."/>
        </authorList>
    </citation>
    <scope>NUCLEOTIDE SEQUENCE [LARGE SCALE GENOMIC DNA]</scope>
    <source>
        <strain evidence="1 2">110S</strain>
    </source>
</reference>
<gene>
    <name evidence="1" type="ORF">ARMA_2718</name>
</gene>
<dbReference type="AlphaFoldDB" id="A0A0M9UDR3"/>
<evidence type="ECO:0000313" key="1">
    <source>
        <dbReference type="EMBL" id="GAP64294.1"/>
    </source>
</evidence>
<accession>A0A0M9UDR3</accession>
<keyword evidence="2" id="KW-1185">Reference proteome</keyword>
<reference evidence="2" key="2">
    <citation type="submission" date="2015-08" db="EMBL/GenBank/DDBJ databases">
        <title>Draft Genome Sequence of a Heterotrophic Facultative Anaerobic Bacterium Ardenticatena maritima Strain 110S.</title>
        <authorList>
            <person name="Kawaichi S."/>
            <person name="Yoshida T."/>
            <person name="Sako Y."/>
            <person name="Nakamura R."/>
        </authorList>
    </citation>
    <scope>NUCLEOTIDE SEQUENCE [LARGE SCALE GENOMIC DNA]</scope>
    <source>
        <strain evidence="2">110S</strain>
    </source>
</reference>